<proteinExistence type="predicted"/>
<organism evidence="2 3">
    <name type="scientific">Somion occarium</name>
    <dbReference type="NCBI Taxonomy" id="3059160"/>
    <lineage>
        <taxon>Eukaryota</taxon>
        <taxon>Fungi</taxon>
        <taxon>Dikarya</taxon>
        <taxon>Basidiomycota</taxon>
        <taxon>Agaricomycotina</taxon>
        <taxon>Agaricomycetes</taxon>
        <taxon>Polyporales</taxon>
        <taxon>Cerrenaceae</taxon>
        <taxon>Somion</taxon>
    </lineage>
</organism>
<protein>
    <submittedName>
        <fullName evidence="2">Uncharacterized protein</fullName>
    </submittedName>
</protein>
<feature type="compositionally biased region" description="Basic and acidic residues" evidence="1">
    <location>
        <begin position="677"/>
        <end position="686"/>
    </location>
</feature>
<feature type="region of interest" description="Disordered" evidence="1">
    <location>
        <begin position="487"/>
        <end position="535"/>
    </location>
</feature>
<feature type="compositionally biased region" description="Polar residues" evidence="1">
    <location>
        <begin position="426"/>
        <end position="438"/>
    </location>
</feature>
<dbReference type="EMBL" id="OZ037951">
    <property type="protein sequence ID" value="CAL1714573.1"/>
    <property type="molecule type" value="Genomic_DNA"/>
</dbReference>
<feature type="region of interest" description="Disordered" evidence="1">
    <location>
        <begin position="384"/>
        <end position="474"/>
    </location>
</feature>
<evidence type="ECO:0000313" key="2">
    <source>
        <dbReference type="EMBL" id="CAL1714573.1"/>
    </source>
</evidence>
<feature type="compositionally biased region" description="Polar residues" evidence="1">
    <location>
        <begin position="513"/>
        <end position="528"/>
    </location>
</feature>
<feature type="region of interest" description="Disordered" evidence="1">
    <location>
        <begin position="557"/>
        <end position="747"/>
    </location>
</feature>
<name>A0ABP1E3F0_9APHY</name>
<feature type="compositionally biased region" description="Basic and acidic residues" evidence="1">
    <location>
        <begin position="622"/>
        <end position="634"/>
    </location>
</feature>
<feature type="compositionally biased region" description="Polar residues" evidence="1">
    <location>
        <begin position="702"/>
        <end position="717"/>
    </location>
</feature>
<evidence type="ECO:0000256" key="1">
    <source>
        <dbReference type="SAM" id="MobiDB-lite"/>
    </source>
</evidence>
<evidence type="ECO:0000313" key="3">
    <source>
        <dbReference type="Proteomes" id="UP001497453"/>
    </source>
</evidence>
<reference evidence="3" key="1">
    <citation type="submission" date="2024-04" db="EMBL/GenBank/DDBJ databases">
        <authorList>
            <person name="Shaw F."/>
            <person name="Minotto A."/>
        </authorList>
    </citation>
    <scope>NUCLEOTIDE SEQUENCE [LARGE SCALE GENOMIC DNA]</scope>
</reference>
<dbReference type="Proteomes" id="UP001497453">
    <property type="component" value="Chromosome 8"/>
</dbReference>
<accession>A0ABP1E3F0</accession>
<keyword evidence="3" id="KW-1185">Reference proteome</keyword>
<sequence>MTKQGASFPNPAGALLRSTPLRGYDSSNSLDINTYLNATLRQSSDNFLITSGPSLSFSDTAYSLDDNSLLELATPPPLSAAKFLRTPILSTLDQVVSSNSFESDILISIPTPPRVKAMLMEPICVSQWTERLDAEVPPQHSPWEGYANSEDKTVAPPWIPDGSIFPPDAFGTILRHSHHRLLSPAPTWGELVAYPQLSVDALADDRSETSTDTRSREVMTVSPLLPRVGSKFGLTSPGSSFAVPTIMISNSAAMLPLSLESSYSLMSASPLAVRRGQNLPAPLSIVSGKPQDSDYGKDMPYPGIPSPFLGDHTPTFEFSASTKIAPFGLDAMCDDLRSRIPAIRPESLQLELVDTVSTSSETTEDERDEWAFANGLETSFGKTSSDIDVHKAPPVGNLKTLASPRKAQDSPKADSSVLLAEDTLRDSTNNDYSSNSISEPRENMQRTSVPDAAKLQRRRTVIIETPEDGPRRRTRVTLDLSHLADCGETTVDGQDSVPFDPTPLERLSLSPFDVTQSTPSKRPPSSATLRPPAKGILKEKKSVRFSVLPSMHEYVLEDKEVEDEDKPSSPPARPPTPVGRRLSTAPKSSLRQGSPPRQNIILESAAKDHRVSFPKHPGVKSIFKDSPPHGKRESAALSVKFGTPPVNKRPPLRPLNGKQSQPPPATSPAKGGRFSMVKKDVSEPKKMRPAGTVSLPPKPRSSLAQNENTASRESTLPSPEKARRGSAPATPKTRMPFRSMFMKLRSG</sequence>
<feature type="compositionally biased region" description="Polar residues" evidence="1">
    <location>
        <begin position="585"/>
        <end position="597"/>
    </location>
</feature>
<feature type="compositionally biased region" description="Pro residues" evidence="1">
    <location>
        <begin position="568"/>
        <end position="577"/>
    </location>
</feature>
<gene>
    <name evidence="2" type="ORF">GFSPODELE1_LOCUS9832</name>
</gene>